<reference evidence="3" key="1">
    <citation type="submission" date="2021-01" db="EMBL/GenBank/DDBJ databases">
        <authorList>
            <person name="Kaushik A."/>
        </authorList>
    </citation>
    <scope>NUCLEOTIDE SEQUENCE</scope>
    <source>
        <strain evidence="3">AG6-10EEA</strain>
    </source>
</reference>
<dbReference type="Pfam" id="PF21953">
    <property type="entry name" value="NadN_nucleosid_C"/>
    <property type="match status" value="1"/>
</dbReference>
<evidence type="ECO:0000313" key="4">
    <source>
        <dbReference type="Proteomes" id="UP000663853"/>
    </source>
</evidence>
<dbReference type="PANTHER" id="PTHR11575">
    <property type="entry name" value="5'-NUCLEOTIDASE-RELATED"/>
    <property type="match status" value="1"/>
</dbReference>
<organism evidence="3 4">
    <name type="scientific">Rhizoctonia solani</name>
    <dbReference type="NCBI Taxonomy" id="456999"/>
    <lineage>
        <taxon>Eukaryota</taxon>
        <taxon>Fungi</taxon>
        <taxon>Dikarya</taxon>
        <taxon>Basidiomycota</taxon>
        <taxon>Agaricomycotina</taxon>
        <taxon>Agaricomycetes</taxon>
        <taxon>Cantharellales</taxon>
        <taxon>Ceratobasidiaceae</taxon>
        <taxon>Rhizoctonia</taxon>
    </lineage>
</organism>
<dbReference type="InterPro" id="IPR029052">
    <property type="entry name" value="Metallo-depent_PP-like"/>
</dbReference>
<feature type="compositionally biased region" description="Polar residues" evidence="1">
    <location>
        <begin position="209"/>
        <end position="228"/>
    </location>
</feature>
<dbReference type="InterPro" id="IPR036907">
    <property type="entry name" value="5'-Nucleotdase_C_sf"/>
</dbReference>
<proteinExistence type="predicted"/>
<dbReference type="InterPro" id="IPR006179">
    <property type="entry name" value="5_nucleotidase/apyrase"/>
</dbReference>
<evidence type="ECO:0000256" key="1">
    <source>
        <dbReference type="SAM" id="MobiDB-lite"/>
    </source>
</evidence>
<dbReference type="Gene3D" id="3.90.780.10">
    <property type="entry name" value="5'-Nucleotidase, C-terminal domain"/>
    <property type="match status" value="1"/>
</dbReference>
<dbReference type="GO" id="GO:0005829">
    <property type="term" value="C:cytosol"/>
    <property type="evidence" value="ECO:0007669"/>
    <property type="project" value="TreeGrafter"/>
</dbReference>
<dbReference type="Gene3D" id="3.60.21.10">
    <property type="match status" value="1"/>
</dbReference>
<evidence type="ECO:0000259" key="2">
    <source>
        <dbReference type="Pfam" id="PF21953"/>
    </source>
</evidence>
<feature type="compositionally biased region" description="Basic and acidic residues" evidence="1">
    <location>
        <begin position="186"/>
        <end position="196"/>
    </location>
</feature>
<evidence type="ECO:0000313" key="3">
    <source>
        <dbReference type="EMBL" id="CAE6535603.1"/>
    </source>
</evidence>
<sequence>TLPGGDGPNRSMLLQSGRYFDTVGWMSVKLDDNKTPRNLEFSRRYLDNNVPTYMFHTGKKHTSSFHTQQGEGITRHIQEMEKSEALTEVFGYLDSDYYLDREEWNEKAKNNHSIFDFYLDAVEATLVNNTMSPNWLFLSNWGILRGDIYKGPFTKSDFYAISPDDKSPFLYTTVTRDIADQIAKKVQDLEREEKSGSKKTPMPRPETLSAIQDESQSRFSLPQKSTASGRTYGWVTEDDCGGDGDDTPHVPIPQVDFDLPGRLPVYFWRKNYESQNLDDSASVHLIVTNRIGNGRVPKALKELGVVFEPNLLSYREDVRQDNLLEIYINKTFPSSGKDKA</sequence>
<dbReference type="GO" id="GO:0016787">
    <property type="term" value="F:hydrolase activity"/>
    <property type="evidence" value="ECO:0007669"/>
    <property type="project" value="InterPro"/>
</dbReference>
<feature type="region of interest" description="Disordered" evidence="1">
    <location>
        <begin position="186"/>
        <end position="228"/>
    </location>
</feature>
<dbReference type="Proteomes" id="UP000663853">
    <property type="component" value="Unassembled WGS sequence"/>
</dbReference>
<dbReference type="AlphaFoldDB" id="A0A8H3DRF2"/>
<dbReference type="InterPro" id="IPR053828">
    <property type="entry name" value="Nucleosidase_C"/>
</dbReference>
<feature type="non-terminal residue" evidence="3">
    <location>
        <position position="1"/>
    </location>
</feature>
<comment type="caution">
    <text evidence="3">The sequence shown here is derived from an EMBL/GenBank/DDBJ whole genome shotgun (WGS) entry which is preliminary data.</text>
</comment>
<feature type="domain" description="Putative 5'-nucleotidase C-terminal" evidence="2">
    <location>
        <begin position="96"/>
        <end position="256"/>
    </location>
</feature>
<dbReference type="SUPFAM" id="SSF55816">
    <property type="entry name" value="5'-nucleotidase (syn. UDP-sugar hydrolase), C-terminal domain"/>
    <property type="match status" value="1"/>
</dbReference>
<accession>A0A8H3DRF2</accession>
<protein>
    <recommendedName>
        <fullName evidence="2">Putative 5'-nucleotidase C-terminal domain-containing protein</fullName>
    </recommendedName>
</protein>
<dbReference type="EMBL" id="CAJMXA010004137">
    <property type="protein sequence ID" value="CAE6535603.1"/>
    <property type="molecule type" value="Genomic_DNA"/>
</dbReference>
<dbReference type="GO" id="GO:0009166">
    <property type="term" value="P:nucleotide catabolic process"/>
    <property type="evidence" value="ECO:0007669"/>
    <property type="project" value="InterPro"/>
</dbReference>
<dbReference type="PANTHER" id="PTHR11575:SF22">
    <property type="entry name" value="ADL392WP"/>
    <property type="match status" value="1"/>
</dbReference>
<gene>
    <name evidence="3" type="ORF">RDB_LOCUS177975</name>
</gene>
<name>A0A8H3DRF2_9AGAM</name>